<keyword evidence="3" id="KW-1185">Reference proteome</keyword>
<dbReference type="EMBL" id="JAKKPZ010000243">
    <property type="protein sequence ID" value="KAI1697929.1"/>
    <property type="molecule type" value="Genomic_DNA"/>
</dbReference>
<dbReference type="AlphaFoldDB" id="A0AAD4QYB0"/>
<name>A0AAD4QYB0_9BILA</name>
<organism evidence="2 3">
    <name type="scientific">Ditylenchus destructor</name>
    <dbReference type="NCBI Taxonomy" id="166010"/>
    <lineage>
        <taxon>Eukaryota</taxon>
        <taxon>Metazoa</taxon>
        <taxon>Ecdysozoa</taxon>
        <taxon>Nematoda</taxon>
        <taxon>Chromadorea</taxon>
        <taxon>Rhabditida</taxon>
        <taxon>Tylenchina</taxon>
        <taxon>Tylenchomorpha</taxon>
        <taxon>Sphaerularioidea</taxon>
        <taxon>Anguinidae</taxon>
        <taxon>Anguininae</taxon>
        <taxon>Ditylenchus</taxon>
    </lineage>
</organism>
<evidence type="ECO:0000313" key="2">
    <source>
        <dbReference type="EMBL" id="KAI1697929.1"/>
    </source>
</evidence>
<sequence>MQKDEKYIAHALLLQFHLDKSVTEAHDTLRALYGREAVKRSTCEQYFQRFRAGDTTFVECFDYDTSSDEDSEDFVPTKIRRMFASRNASSSQRKPRISIDILADILKHLSRRRLSELEEVNTILRHTSQHRISNVHAIQSVRIYQKDDFAAYLPGNWENVTETIKCSSLKFIRFKRVELDQAFNDETYDPLDEAQNKGN</sequence>
<comment type="caution">
    <text evidence="2">The sequence shown here is derived from an EMBL/GenBank/DDBJ whole genome shotgun (WGS) entry which is preliminary data.</text>
</comment>
<protein>
    <submittedName>
        <fullName evidence="2">Histone-lysine N-methyltransferase SETMAR-like</fullName>
    </submittedName>
</protein>
<dbReference type="Gene3D" id="1.10.10.1450">
    <property type="match status" value="1"/>
</dbReference>
<dbReference type="Pfam" id="PF17906">
    <property type="entry name" value="HTH_48"/>
    <property type="match status" value="1"/>
</dbReference>
<reference evidence="2" key="1">
    <citation type="submission" date="2022-01" db="EMBL/GenBank/DDBJ databases">
        <title>Genome Sequence Resource for Two Populations of Ditylenchus destructor, the Migratory Endoparasitic Phytonematode.</title>
        <authorList>
            <person name="Zhang H."/>
            <person name="Lin R."/>
            <person name="Xie B."/>
        </authorList>
    </citation>
    <scope>NUCLEOTIDE SEQUENCE</scope>
    <source>
        <strain evidence="2">BazhouSP</strain>
    </source>
</reference>
<accession>A0AAD4QYB0</accession>
<proteinExistence type="predicted"/>
<dbReference type="Proteomes" id="UP001201812">
    <property type="component" value="Unassembled WGS sequence"/>
</dbReference>
<evidence type="ECO:0000313" key="3">
    <source>
        <dbReference type="Proteomes" id="UP001201812"/>
    </source>
</evidence>
<gene>
    <name evidence="2" type="ORF">DdX_18204</name>
</gene>
<evidence type="ECO:0000259" key="1">
    <source>
        <dbReference type="Pfam" id="PF17906"/>
    </source>
</evidence>
<feature type="domain" description="Mos1 transposase HTH" evidence="1">
    <location>
        <begin position="7"/>
        <end position="54"/>
    </location>
</feature>
<dbReference type="InterPro" id="IPR041426">
    <property type="entry name" value="Mos1_HTH"/>
</dbReference>